<reference evidence="5" key="3">
    <citation type="submission" date="2015-06" db="UniProtKB">
        <authorList>
            <consortium name="EnsemblMetazoa"/>
        </authorList>
    </citation>
    <scope>IDENTIFICATION</scope>
</reference>
<dbReference type="PROSITE" id="PS50297">
    <property type="entry name" value="ANK_REP_REGION"/>
    <property type="match status" value="1"/>
</dbReference>
<gene>
    <name evidence="5" type="primary">20202625</name>
    <name evidence="4" type="ORF">HELRODRAFT_169061</name>
</gene>
<evidence type="ECO:0000313" key="6">
    <source>
        <dbReference type="Proteomes" id="UP000015101"/>
    </source>
</evidence>
<keyword evidence="2 3" id="KW-0040">ANK repeat</keyword>
<evidence type="ECO:0000313" key="4">
    <source>
        <dbReference type="EMBL" id="ESO09120.1"/>
    </source>
</evidence>
<dbReference type="AlphaFoldDB" id="T1F1C5"/>
<dbReference type="GeneID" id="20202625"/>
<protein>
    <submittedName>
        <fullName evidence="4 5">Uncharacterized protein</fullName>
    </submittedName>
</protein>
<organism evidence="5 6">
    <name type="scientific">Helobdella robusta</name>
    <name type="common">Californian leech</name>
    <dbReference type="NCBI Taxonomy" id="6412"/>
    <lineage>
        <taxon>Eukaryota</taxon>
        <taxon>Metazoa</taxon>
        <taxon>Spiralia</taxon>
        <taxon>Lophotrochozoa</taxon>
        <taxon>Annelida</taxon>
        <taxon>Clitellata</taxon>
        <taxon>Hirudinea</taxon>
        <taxon>Rhynchobdellida</taxon>
        <taxon>Glossiphoniidae</taxon>
        <taxon>Helobdella</taxon>
    </lineage>
</organism>
<dbReference type="PANTHER" id="PTHR24198:SF165">
    <property type="entry name" value="ANKYRIN REPEAT-CONTAINING PROTEIN-RELATED"/>
    <property type="match status" value="1"/>
</dbReference>
<dbReference type="SMART" id="SM00248">
    <property type="entry name" value="ANK"/>
    <property type="match status" value="3"/>
</dbReference>
<dbReference type="KEGG" id="hro:HELRODRAFT_169061"/>
<name>T1F1C5_HELRO</name>
<dbReference type="Gene3D" id="1.25.40.20">
    <property type="entry name" value="Ankyrin repeat-containing domain"/>
    <property type="match status" value="1"/>
</dbReference>
<evidence type="ECO:0000256" key="2">
    <source>
        <dbReference type="ARBA" id="ARBA00023043"/>
    </source>
</evidence>
<dbReference type="InterPro" id="IPR002110">
    <property type="entry name" value="Ankyrin_rpt"/>
</dbReference>
<dbReference type="Pfam" id="PF00023">
    <property type="entry name" value="Ank"/>
    <property type="match status" value="1"/>
</dbReference>
<dbReference type="PROSITE" id="PS50088">
    <property type="entry name" value="ANK_REPEAT"/>
    <property type="match status" value="2"/>
</dbReference>
<dbReference type="EMBL" id="AMQM01003171">
    <property type="status" value="NOT_ANNOTATED_CDS"/>
    <property type="molecule type" value="Genomic_DNA"/>
</dbReference>
<dbReference type="OrthoDB" id="340620at2759"/>
<reference evidence="6" key="1">
    <citation type="submission" date="2012-12" db="EMBL/GenBank/DDBJ databases">
        <authorList>
            <person name="Hellsten U."/>
            <person name="Grimwood J."/>
            <person name="Chapman J.A."/>
            <person name="Shapiro H."/>
            <person name="Aerts A."/>
            <person name="Otillar R.P."/>
            <person name="Terry A.Y."/>
            <person name="Boore J.L."/>
            <person name="Simakov O."/>
            <person name="Marletaz F."/>
            <person name="Cho S.-J."/>
            <person name="Edsinger-Gonzales E."/>
            <person name="Havlak P."/>
            <person name="Kuo D.-H."/>
            <person name="Larsson T."/>
            <person name="Lv J."/>
            <person name="Arendt D."/>
            <person name="Savage R."/>
            <person name="Osoegawa K."/>
            <person name="de Jong P."/>
            <person name="Lindberg D.R."/>
            <person name="Seaver E.C."/>
            <person name="Weisblat D.A."/>
            <person name="Putnam N.H."/>
            <person name="Grigoriev I.V."/>
            <person name="Rokhsar D.S."/>
        </authorList>
    </citation>
    <scope>NUCLEOTIDE SEQUENCE</scope>
</reference>
<dbReference type="SUPFAM" id="SSF48403">
    <property type="entry name" value="Ankyrin repeat"/>
    <property type="match status" value="1"/>
</dbReference>
<dbReference type="InterPro" id="IPR036770">
    <property type="entry name" value="Ankyrin_rpt-contain_sf"/>
</dbReference>
<accession>T1F1C5</accession>
<reference evidence="4 6" key="2">
    <citation type="journal article" date="2013" name="Nature">
        <title>Insights into bilaterian evolution from three spiralian genomes.</title>
        <authorList>
            <person name="Simakov O."/>
            <person name="Marletaz F."/>
            <person name="Cho S.J."/>
            <person name="Edsinger-Gonzales E."/>
            <person name="Havlak P."/>
            <person name="Hellsten U."/>
            <person name="Kuo D.H."/>
            <person name="Larsson T."/>
            <person name="Lv J."/>
            <person name="Arendt D."/>
            <person name="Savage R."/>
            <person name="Osoegawa K."/>
            <person name="de Jong P."/>
            <person name="Grimwood J."/>
            <person name="Chapman J.A."/>
            <person name="Shapiro H."/>
            <person name="Aerts A."/>
            <person name="Otillar R.P."/>
            <person name="Terry A.Y."/>
            <person name="Boore J.L."/>
            <person name="Grigoriev I.V."/>
            <person name="Lindberg D.R."/>
            <person name="Seaver E.C."/>
            <person name="Weisblat D.A."/>
            <person name="Putnam N.H."/>
            <person name="Rokhsar D.S."/>
        </authorList>
    </citation>
    <scope>NUCLEOTIDE SEQUENCE</scope>
</reference>
<dbReference type="CTD" id="20202625"/>
<dbReference type="EnsemblMetazoa" id="HelroT169061">
    <property type="protein sequence ID" value="HelroP169061"/>
    <property type="gene ID" value="HelroG169061"/>
</dbReference>
<keyword evidence="6" id="KW-1185">Reference proteome</keyword>
<feature type="repeat" description="ANK" evidence="3">
    <location>
        <begin position="26"/>
        <end position="58"/>
    </location>
</feature>
<dbReference type="STRING" id="6412.T1F1C5"/>
<evidence type="ECO:0000256" key="3">
    <source>
        <dbReference type="PROSITE-ProRule" id="PRU00023"/>
    </source>
</evidence>
<dbReference type="HOGENOM" id="CLU_1929834_0_0_1"/>
<evidence type="ECO:0000256" key="1">
    <source>
        <dbReference type="ARBA" id="ARBA00022737"/>
    </source>
</evidence>
<sequence length="131" mass="14688">MALSRKHVRNEEFSSSTYQLTNEQDAGFTPLYMAAQENHADVVRYLLDRGANPAIATEDNYTPMAVAVQQNNHEVVDILTEHEQKGKTKLSPLHLAAKKNDVHAVVMLLQISSDKKIVETGSIVVKFERKI</sequence>
<dbReference type="InParanoid" id="T1F1C5"/>
<dbReference type="EMBL" id="KB096023">
    <property type="protein sequence ID" value="ESO09120.1"/>
    <property type="molecule type" value="Genomic_DNA"/>
</dbReference>
<proteinExistence type="predicted"/>
<dbReference type="eggNOG" id="KOG4177">
    <property type="taxonomic scope" value="Eukaryota"/>
</dbReference>
<keyword evidence="1" id="KW-0677">Repeat</keyword>
<dbReference type="Pfam" id="PF12796">
    <property type="entry name" value="Ank_2"/>
    <property type="match status" value="1"/>
</dbReference>
<evidence type="ECO:0000313" key="5">
    <source>
        <dbReference type="EnsemblMetazoa" id="HelroP169061"/>
    </source>
</evidence>
<dbReference type="RefSeq" id="XP_009013142.1">
    <property type="nucleotide sequence ID" value="XM_009014894.1"/>
</dbReference>
<dbReference type="PANTHER" id="PTHR24198">
    <property type="entry name" value="ANKYRIN REPEAT AND PROTEIN KINASE DOMAIN-CONTAINING PROTEIN"/>
    <property type="match status" value="1"/>
</dbReference>
<dbReference type="Proteomes" id="UP000015101">
    <property type="component" value="Unassembled WGS sequence"/>
</dbReference>
<feature type="repeat" description="ANK" evidence="3">
    <location>
        <begin position="88"/>
        <end position="120"/>
    </location>
</feature>